<proteinExistence type="predicted"/>
<comment type="caution">
    <text evidence="8">The sequence shown here is derived from an EMBL/GenBank/DDBJ whole genome shotgun (WGS) entry which is preliminary data.</text>
</comment>
<evidence type="ECO:0000256" key="5">
    <source>
        <dbReference type="ARBA" id="ARBA00023088"/>
    </source>
</evidence>
<organism evidence="8 9">
    <name type="scientific">Allobacillus halotolerans</name>
    <dbReference type="NCBI Taxonomy" id="570278"/>
    <lineage>
        <taxon>Bacteria</taxon>
        <taxon>Bacillati</taxon>
        <taxon>Bacillota</taxon>
        <taxon>Bacilli</taxon>
        <taxon>Bacillales</taxon>
        <taxon>Bacillaceae</taxon>
        <taxon>Allobacillus</taxon>
    </lineage>
</organism>
<keyword evidence="3" id="KW-0964">Secreted</keyword>
<evidence type="ECO:0000313" key="8">
    <source>
        <dbReference type="EMBL" id="MBU6082132.1"/>
    </source>
</evidence>
<dbReference type="RefSeq" id="WP_246569358.1">
    <property type="nucleotide sequence ID" value="NZ_JAHLZF010000092.1"/>
</dbReference>
<dbReference type="Gene3D" id="2.60.40.1280">
    <property type="match status" value="1"/>
</dbReference>
<feature type="domain" description="SDR-like Ig" evidence="7">
    <location>
        <begin position="80"/>
        <end position="179"/>
    </location>
</feature>
<keyword evidence="9" id="KW-1185">Reference proteome</keyword>
<keyword evidence="4" id="KW-0732">Signal</keyword>
<evidence type="ECO:0000259" key="7">
    <source>
        <dbReference type="Pfam" id="PF17961"/>
    </source>
</evidence>
<name>A0ABS6GVR3_9BACI</name>
<dbReference type="Proteomes" id="UP000812672">
    <property type="component" value="Unassembled WGS sequence"/>
</dbReference>
<evidence type="ECO:0000313" key="9">
    <source>
        <dbReference type="Proteomes" id="UP000812672"/>
    </source>
</evidence>
<feature type="non-terminal residue" evidence="8">
    <location>
        <position position="1"/>
    </location>
</feature>
<dbReference type="SUPFAM" id="SSF49401">
    <property type="entry name" value="Bacterial adhesins"/>
    <property type="match status" value="1"/>
</dbReference>
<keyword evidence="2" id="KW-0134">Cell wall</keyword>
<protein>
    <submittedName>
        <fullName evidence="8">Clumping factor A</fullName>
    </submittedName>
</protein>
<evidence type="ECO:0000256" key="3">
    <source>
        <dbReference type="ARBA" id="ARBA00022525"/>
    </source>
</evidence>
<evidence type="ECO:0000256" key="2">
    <source>
        <dbReference type="ARBA" id="ARBA00022512"/>
    </source>
</evidence>
<evidence type="ECO:0000256" key="6">
    <source>
        <dbReference type="SAM" id="MobiDB-lite"/>
    </source>
</evidence>
<dbReference type="InterPro" id="IPR041171">
    <property type="entry name" value="SDR_Ig"/>
</dbReference>
<reference evidence="8 9" key="1">
    <citation type="journal article" date="2011" name="Int. J. Syst. Evol. Microbiol.">
        <title>Allobacillus halotolerans gen. nov., sp. nov. isolated from shrimp paste.</title>
        <authorList>
            <person name="Sheu S.Y."/>
            <person name="Arun A.B."/>
            <person name="Jiang S.R."/>
            <person name="Young C.C."/>
            <person name="Chen W.M."/>
        </authorList>
    </citation>
    <scope>NUCLEOTIDE SEQUENCE [LARGE SCALE GENOMIC DNA]</scope>
    <source>
        <strain evidence="8 9">LMG 24826</strain>
    </source>
</reference>
<dbReference type="InterPro" id="IPR011252">
    <property type="entry name" value="Fibrogen-bd_dom1"/>
</dbReference>
<dbReference type="InterPro" id="IPR008966">
    <property type="entry name" value="Adhesion_dom_sf"/>
</dbReference>
<dbReference type="EMBL" id="JAHLZF010000092">
    <property type="protein sequence ID" value="MBU6082132.1"/>
    <property type="molecule type" value="Genomic_DNA"/>
</dbReference>
<keyword evidence="5" id="KW-0572">Peptidoglycan-anchor</keyword>
<feature type="non-terminal residue" evidence="8">
    <location>
        <position position="180"/>
    </location>
</feature>
<gene>
    <name evidence="8" type="ORF">KQ486_14250</name>
</gene>
<dbReference type="Pfam" id="PF17961">
    <property type="entry name" value="Big_8"/>
    <property type="match status" value="1"/>
</dbReference>
<sequence length="180" mass="18788">NVSTTQDTSTEATPSNNESAPQSTDASNKDVVNQAVNTSAPRMRAFSLAAVAADAPAAGTDITNQLTNVTVGIDSGTTVYPHQAGYVKLNYGFSVPNSAVKGDTFKITVPKELNLNGVTSTAKVPPIMAGDQVLANGVIDSDGNVIYTFTDYVNTKDDVKATLTMPAYIDPENVKKTGNV</sequence>
<feature type="region of interest" description="Disordered" evidence="6">
    <location>
        <begin position="1"/>
        <end position="30"/>
    </location>
</feature>
<evidence type="ECO:0000256" key="1">
    <source>
        <dbReference type="ARBA" id="ARBA00004168"/>
    </source>
</evidence>
<accession>A0ABS6GVR3</accession>
<comment type="subcellular location">
    <subcellularLocation>
        <location evidence="1">Secreted</location>
        <location evidence="1">Cell wall</location>
        <topology evidence="1">Peptidoglycan-anchor</topology>
    </subcellularLocation>
</comment>
<evidence type="ECO:0000256" key="4">
    <source>
        <dbReference type="ARBA" id="ARBA00022729"/>
    </source>
</evidence>